<evidence type="ECO:0000313" key="1">
    <source>
        <dbReference type="EMBL" id="KAI4372443.1"/>
    </source>
</evidence>
<evidence type="ECO:0000313" key="2">
    <source>
        <dbReference type="Proteomes" id="UP001057402"/>
    </source>
</evidence>
<name>A0ACB9R1Q1_9MYRT</name>
<dbReference type="EMBL" id="CM042883">
    <property type="protein sequence ID" value="KAI4372443.1"/>
    <property type="molecule type" value="Genomic_DNA"/>
</dbReference>
<protein>
    <submittedName>
        <fullName evidence="1">Uncharacterized protein</fullName>
    </submittedName>
</protein>
<organism evidence="1 2">
    <name type="scientific">Melastoma candidum</name>
    <dbReference type="NCBI Taxonomy" id="119954"/>
    <lineage>
        <taxon>Eukaryota</taxon>
        <taxon>Viridiplantae</taxon>
        <taxon>Streptophyta</taxon>
        <taxon>Embryophyta</taxon>
        <taxon>Tracheophyta</taxon>
        <taxon>Spermatophyta</taxon>
        <taxon>Magnoliopsida</taxon>
        <taxon>eudicotyledons</taxon>
        <taxon>Gunneridae</taxon>
        <taxon>Pentapetalae</taxon>
        <taxon>rosids</taxon>
        <taxon>malvids</taxon>
        <taxon>Myrtales</taxon>
        <taxon>Melastomataceae</taxon>
        <taxon>Melastomatoideae</taxon>
        <taxon>Melastomateae</taxon>
        <taxon>Melastoma</taxon>
    </lineage>
</organism>
<comment type="caution">
    <text evidence="1">The sequence shown here is derived from an EMBL/GenBank/DDBJ whole genome shotgun (WGS) entry which is preliminary data.</text>
</comment>
<sequence>MVLNSKWINEDSAYMHFEVILVDVACATTRNDPRINWLCNPVHKHRDLRGLTSAGKKYRGLRGKGQTYHKNCLSGRATWEISCLVPYPYGLQLATAAG</sequence>
<reference evidence="2" key="1">
    <citation type="journal article" date="2023" name="Front. Plant Sci.">
        <title>Chromosomal-level genome assembly of Melastoma candidum provides insights into trichome evolution.</title>
        <authorList>
            <person name="Zhong Y."/>
            <person name="Wu W."/>
            <person name="Sun C."/>
            <person name="Zou P."/>
            <person name="Liu Y."/>
            <person name="Dai S."/>
            <person name="Zhou R."/>
        </authorList>
    </citation>
    <scope>NUCLEOTIDE SEQUENCE [LARGE SCALE GENOMIC DNA]</scope>
</reference>
<gene>
    <name evidence="1" type="ORF">MLD38_010674</name>
</gene>
<accession>A0ACB9R1Q1</accession>
<proteinExistence type="predicted"/>
<dbReference type="Proteomes" id="UP001057402">
    <property type="component" value="Chromosome 4"/>
</dbReference>
<keyword evidence="2" id="KW-1185">Reference proteome</keyword>